<proteinExistence type="predicted"/>
<name>A0A1V1P9D5_9BACT</name>
<gene>
    <name evidence="1" type="ORF">OMM_08202</name>
</gene>
<comment type="caution">
    <text evidence="1">The sequence shown here is derived from an EMBL/GenBank/DDBJ whole genome shotgun (WGS) entry which is preliminary data.</text>
</comment>
<dbReference type="Pfam" id="PF16868">
    <property type="entry name" value="NMT1_3"/>
    <property type="match status" value="1"/>
</dbReference>
<evidence type="ECO:0000313" key="1">
    <source>
        <dbReference type="EMBL" id="ETR71315.1"/>
    </source>
</evidence>
<dbReference type="InterPro" id="IPR011852">
    <property type="entry name" value="TRAP_TAXI"/>
</dbReference>
<reference evidence="2" key="1">
    <citation type="submission" date="2012-11" db="EMBL/GenBank/DDBJ databases">
        <authorList>
            <person name="Lucero-Rivera Y.E."/>
            <person name="Tovar-Ramirez D."/>
        </authorList>
    </citation>
    <scope>NUCLEOTIDE SEQUENCE [LARGE SCALE GENOMIC DNA]</scope>
    <source>
        <strain evidence="2">Araruama</strain>
    </source>
</reference>
<dbReference type="AlphaFoldDB" id="A0A1V1P9D5"/>
<dbReference type="NCBIfam" id="TIGR02122">
    <property type="entry name" value="TRAP_TAXI"/>
    <property type="match status" value="1"/>
</dbReference>
<accession>A0A1V1P9D5</accession>
<protein>
    <submittedName>
        <fullName evidence="1">Immunogenic protein</fullName>
    </submittedName>
</protein>
<dbReference type="PANTHER" id="PTHR42941">
    <property type="entry name" value="SLL1037 PROTEIN"/>
    <property type="match status" value="1"/>
</dbReference>
<sequence length="327" mass="36637">MVPGTVNPTKPVKADSPTHYDKKLIDTESKVNLTLGTASESGVFYPVGRGISKMVNDRKTKYGLRFITYSTSGSKYNLQAIRNGELDFAISRFDLAYEAYRGIGNFDKHEPITGLRYIATLYPMPIGVIVHKKSEIHSLNELKGKRINIGNPGSGKRSVANMIFSAMEWKNSDFERVTGLATREMGNIFCSGGVDAIIELLGVPASFYDRITRDCMGRFIPIPSDVVLRVQRDNPFIEHGDILGGVYPHNPKTVATFQIGAILLTSRRLSGDVVFQVCQTIFKNIEEFKKIHPALLMFNLNNIKKEETFIPYHNGALKYYREQGLTM</sequence>
<dbReference type="Proteomes" id="UP000189670">
    <property type="component" value="Unassembled WGS sequence"/>
</dbReference>
<dbReference type="PANTHER" id="PTHR42941:SF1">
    <property type="entry name" value="SLL1037 PROTEIN"/>
    <property type="match status" value="1"/>
</dbReference>
<dbReference type="SUPFAM" id="SSF53850">
    <property type="entry name" value="Periplasmic binding protein-like II"/>
    <property type="match status" value="1"/>
</dbReference>
<dbReference type="EMBL" id="ATBP01000287">
    <property type="protein sequence ID" value="ETR71315.1"/>
    <property type="molecule type" value="Genomic_DNA"/>
</dbReference>
<organism evidence="1 2">
    <name type="scientific">Candidatus Magnetoglobus multicellularis str. Araruama</name>
    <dbReference type="NCBI Taxonomy" id="890399"/>
    <lineage>
        <taxon>Bacteria</taxon>
        <taxon>Pseudomonadati</taxon>
        <taxon>Thermodesulfobacteriota</taxon>
        <taxon>Desulfobacteria</taxon>
        <taxon>Desulfobacterales</taxon>
        <taxon>Desulfobacteraceae</taxon>
        <taxon>Candidatus Magnetoglobus</taxon>
    </lineage>
</organism>
<dbReference type="Gene3D" id="3.40.190.10">
    <property type="entry name" value="Periplasmic binding protein-like II"/>
    <property type="match status" value="2"/>
</dbReference>
<evidence type="ECO:0000313" key="2">
    <source>
        <dbReference type="Proteomes" id="UP000189670"/>
    </source>
</evidence>